<reference evidence="1" key="1">
    <citation type="submission" date="2018-06" db="EMBL/GenBank/DDBJ databases">
        <authorList>
            <person name="Zhirakovskaya E."/>
        </authorList>
    </citation>
    <scope>NUCLEOTIDE SEQUENCE</scope>
</reference>
<protein>
    <submittedName>
        <fullName evidence="1">Diguanylate cyclase/phosphodiesterase (GGDEF &amp; EAL domains) with PAS/PAC sensor(S)</fullName>
    </submittedName>
</protein>
<sequence>MYKKHSIAYRLLSVWITFTFFCSLIVSPAQAQNVVNLPTPGIMIPPSVGFLPAMIKGLQIHPDAPLQFDFIIDSGEDDLQGELLKEESQKLIKYFLAALTTPEEDLWVNLSPYEKDRIVPEAFGQTEMGRDLLGQDYLLKQLTATLMYPEDDLGKTFWNQVYERAYELYGSVNIPINTFNKVWIVPEKAVVYETENNTVLIIDSHLKVMLEEDYLALNNNLNSKQFGTDQVFEQEAKEISNISSEIVRKILIPAIEKEVNEGENFAPLRQMNQALILATWYKTVLKESLLGQVYVDQNKVYGVDVVDKEVKNKIYQQYLEAFKVGVYDYIREDLDPFTQQIIPRKYFSGGYTTVMYDKSTSSPISLKNRIQRVTNQTLSQLNGKAANKFRVLIEKVQSGAEFGKSKIHKITTQLFEPEALGAMASSAVGQIGKKYEIDQVDVNAQKNQLRIKVWNRAASKKKKFILGITQSGQIGNKHKNNILESVHDQDQELVQSILGLLEENISLYQFQHIEQDLLGFASPNSKLIALHEQLANHPSALFHEIGEYLQAQELLSLQLEKTTLVILAGEKEFRVFLEGETLAIAKKGENTLEKHYLLRALQRILFDQKDRQLTSKIVLEQNRSEIIQKIVKKGLGDILREVVLRREYKPDNLKKELSEILTKLADDELITKNNLSEIKVFFQSDVFNKWKKSFLNTIDLFSKAKIITSANFKKIINFLFKISLNLKSLPTLDILIKQ</sequence>
<accession>A0A3B1DSX9</accession>
<evidence type="ECO:0000313" key="1">
    <source>
        <dbReference type="EMBL" id="VAX38220.1"/>
    </source>
</evidence>
<dbReference type="EMBL" id="UOGJ01000153">
    <property type="protein sequence ID" value="VAX38220.1"/>
    <property type="molecule type" value="Genomic_DNA"/>
</dbReference>
<gene>
    <name evidence="1" type="ORF">MNBD_UNCLBAC01-2010</name>
</gene>
<dbReference type="AlphaFoldDB" id="A0A3B1DSX9"/>
<proteinExistence type="predicted"/>
<organism evidence="1">
    <name type="scientific">hydrothermal vent metagenome</name>
    <dbReference type="NCBI Taxonomy" id="652676"/>
    <lineage>
        <taxon>unclassified sequences</taxon>
        <taxon>metagenomes</taxon>
        <taxon>ecological metagenomes</taxon>
    </lineage>
</organism>
<name>A0A3B1DSX9_9ZZZZ</name>
<feature type="non-terminal residue" evidence="1">
    <location>
        <position position="738"/>
    </location>
</feature>